<keyword evidence="1" id="KW-0812">Transmembrane</keyword>
<evidence type="ECO:0000313" key="3">
    <source>
        <dbReference type="Proteomes" id="UP000325289"/>
    </source>
</evidence>
<dbReference type="EMBL" id="FOMS01000004">
    <property type="protein sequence ID" value="SFD90358.1"/>
    <property type="molecule type" value="Genomic_DNA"/>
</dbReference>
<name>A0A1I1W7F0_9RHOB</name>
<organism evidence="2 3">
    <name type="scientific">Roseivivax sediminis</name>
    <dbReference type="NCBI Taxonomy" id="936889"/>
    <lineage>
        <taxon>Bacteria</taxon>
        <taxon>Pseudomonadati</taxon>
        <taxon>Pseudomonadota</taxon>
        <taxon>Alphaproteobacteria</taxon>
        <taxon>Rhodobacterales</taxon>
        <taxon>Roseobacteraceae</taxon>
        <taxon>Roseivivax</taxon>
    </lineage>
</organism>
<gene>
    <name evidence="2" type="ORF">SAMN04515678_104143</name>
</gene>
<keyword evidence="3" id="KW-1185">Reference proteome</keyword>
<reference evidence="2 3" key="1">
    <citation type="submission" date="2016-10" db="EMBL/GenBank/DDBJ databases">
        <authorList>
            <person name="Varghese N."/>
            <person name="Submissions S."/>
        </authorList>
    </citation>
    <scope>NUCLEOTIDE SEQUENCE [LARGE SCALE GENOMIC DNA]</scope>
    <source>
        <strain evidence="3">YIM D21,KCTC 23444,ACCC 10710</strain>
    </source>
</reference>
<evidence type="ECO:0000256" key="1">
    <source>
        <dbReference type="SAM" id="Phobius"/>
    </source>
</evidence>
<dbReference type="RefSeq" id="WP_188129633.1">
    <property type="nucleotide sequence ID" value="NZ_FOMS01000004.1"/>
</dbReference>
<dbReference type="AlphaFoldDB" id="A0A1I1W7F0"/>
<feature type="transmembrane region" description="Helical" evidence="1">
    <location>
        <begin position="61"/>
        <end position="80"/>
    </location>
</feature>
<dbReference type="Proteomes" id="UP000325289">
    <property type="component" value="Unassembled WGS sequence"/>
</dbReference>
<keyword evidence="1" id="KW-1133">Transmembrane helix</keyword>
<accession>A0A1I1W7F0</accession>
<keyword evidence="1" id="KW-0472">Membrane</keyword>
<proteinExistence type="predicted"/>
<evidence type="ECO:0000313" key="2">
    <source>
        <dbReference type="EMBL" id="SFD90358.1"/>
    </source>
</evidence>
<sequence>MHPYFAACAALTTLSIEAQTVFWTRVAGLSGYATLPQGEAQRMAAEKPRAFAESGAALTRAIWRGAPAAALFGIWAAPLTRTARANRRRLGRHRTRRARATH</sequence>
<protein>
    <submittedName>
        <fullName evidence="2">Uncharacterized protein</fullName>
    </submittedName>
</protein>